<keyword evidence="5" id="KW-0812">Transmembrane</keyword>
<dbReference type="SUPFAM" id="SSF57196">
    <property type="entry name" value="EGF/Laminin"/>
    <property type="match status" value="1"/>
</dbReference>
<dbReference type="PROSITE" id="PS00022">
    <property type="entry name" value="EGF_1"/>
    <property type="match status" value="3"/>
</dbReference>
<keyword evidence="9" id="KW-1185">Reference proteome</keyword>
<sequence length="494" mass="52038">MLTLFKISLLFSLFLPSVHSVCEQFPTGDLLGDTVVTSSQVNEITNQAFSSRIPLGCPGTNDVGRFDILVSGRAVISHSNNDDAPVLTFNVFNVDDVNDISLRNVSYRYTVVNEVIKTCAVDSFNQFFPRERLTEGDFNPTHIFLVTWNITQSILSSGGMETSDFNSPHNIFQMAYIHHGNRALIFYLYDTIQWGKDAATIGLQACGSSPSGRWDTAPSGQVAASQSNLATTRSGEWLLYLNGTGHLTPAVVCRTGCSLTNGYCTERDTCLCKEGWSGDLCTVAICCQGCINGSCIAPDTCECNDGWLGPSCNTARCYSACINGRCRDPDVCSCLDGFSGQNCTTAICSQDCGPYGFCTRPNHCSCISGYTGGSSPCTPVCTNACLNGGNCTAPDTCTCPPGLTGPICNTTIVVPSSTSTSTSSSTVVSMTMTESPSPSMTEPTTDEPTDGATTATTGSQLSSSTIGAIVGGIVALVVVVVIIAVIIIVAAISC</sequence>
<proteinExistence type="predicted"/>
<dbReference type="GO" id="GO:0007160">
    <property type="term" value="P:cell-matrix adhesion"/>
    <property type="evidence" value="ECO:0007669"/>
    <property type="project" value="InterPro"/>
</dbReference>
<organism evidence="8 9">
    <name type="scientific">Amphimedon queenslandica</name>
    <name type="common">Sponge</name>
    <dbReference type="NCBI Taxonomy" id="400682"/>
    <lineage>
        <taxon>Eukaryota</taxon>
        <taxon>Metazoa</taxon>
        <taxon>Porifera</taxon>
        <taxon>Demospongiae</taxon>
        <taxon>Heteroscleromorpha</taxon>
        <taxon>Haplosclerida</taxon>
        <taxon>Niphatidae</taxon>
        <taxon>Amphimedon</taxon>
    </lineage>
</organism>
<evidence type="ECO:0000256" key="3">
    <source>
        <dbReference type="PROSITE-ProRule" id="PRU00076"/>
    </source>
</evidence>
<dbReference type="PROSITE" id="PS01186">
    <property type="entry name" value="EGF_2"/>
    <property type="match status" value="2"/>
</dbReference>
<dbReference type="Proteomes" id="UP000007879">
    <property type="component" value="Unassembled WGS sequence"/>
</dbReference>
<reference evidence="9" key="1">
    <citation type="journal article" date="2010" name="Nature">
        <title>The Amphimedon queenslandica genome and the evolution of animal complexity.</title>
        <authorList>
            <person name="Srivastava M."/>
            <person name="Simakov O."/>
            <person name="Chapman J."/>
            <person name="Fahey B."/>
            <person name="Gauthier M.E."/>
            <person name="Mitros T."/>
            <person name="Richards G.S."/>
            <person name="Conaco C."/>
            <person name="Dacre M."/>
            <person name="Hellsten U."/>
            <person name="Larroux C."/>
            <person name="Putnam N.H."/>
            <person name="Stanke M."/>
            <person name="Adamska M."/>
            <person name="Darling A."/>
            <person name="Degnan S.M."/>
            <person name="Oakley T.H."/>
            <person name="Plachetzki D.C."/>
            <person name="Zhai Y."/>
            <person name="Adamski M."/>
            <person name="Calcino A."/>
            <person name="Cummins S.F."/>
            <person name="Goodstein D.M."/>
            <person name="Harris C."/>
            <person name="Jackson D.J."/>
            <person name="Leys S.P."/>
            <person name="Shu S."/>
            <person name="Woodcroft B.J."/>
            <person name="Vervoort M."/>
            <person name="Kosik K.S."/>
            <person name="Manning G."/>
            <person name="Degnan B.M."/>
            <person name="Rokhsar D.S."/>
        </authorList>
    </citation>
    <scope>NUCLEOTIDE SEQUENCE [LARGE SCALE GENOMIC DNA]</scope>
</reference>
<feature type="domain" description="EGF-like" evidence="7">
    <location>
        <begin position="378"/>
        <end position="409"/>
    </location>
</feature>
<evidence type="ECO:0000256" key="2">
    <source>
        <dbReference type="ARBA" id="ARBA00023157"/>
    </source>
</evidence>
<evidence type="ECO:0000313" key="9">
    <source>
        <dbReference type="Proteomes" id="UP000007879"/>
    </source>
</evidence>
<dbReference type="InterPro" id="IPR050969">
    <property type="entry name" value="Dev_Signal_Modulators"/>
</dbReference>
<evidence type="ECO:0000259" key="7">
    <source>
        <dbReference type="PROSITE" id="PS50026"/>
    </source>
</evidence>
<feature type="transmembrane region" description="Helical" evidence="5">
    <location>
        <begin position="466"/>
        <end position="492"/>
    </location>
</feature>
<feature type="disulfide bond" evidence="3">
    <location>
        <begin position="381"/>
        <end position="391"/>
    </location>
</feature>
<dbReference type="Pfam" id="PF06119">
    <property type="entry name" value="NIDO"/>
    <property type="match status" value="1"/>
</dbReference>
<protein>
    <recommendedName>
        <fullName evidence="7">EGF-like domain-containing protein</fullName>
    </recommendedName>
</protein>
<comment type="caution">
    <text evidence="3">Lacks conserved residue(s) required for the propagation of feature annotation.</text>
</comment>
<feature type="region of interest" description="Disordered" evidence="4">
    <location>
        <begin position="419"/>
        <end position="459"/>
    </location>
</feature>
<evidence type="ECO:0000256" key="5">
    <source>
        <dbReference type="SAM" id="Phobius"/>
    </source>
</evidence>
<feature type="disulfide bond" evidence="3">
    <location>
        <begin position="399"/>
        <end position="408"/>
    </location>
</feature>
<dbReference type="EnsemblMetazoa" id="XM_019995904.1">
    <property type="protein sequence ID" value="XP_019851463.1"/>
    <property type="gene ID" value="LOC109581624"/>
</dbReference>
<evidence type="ECO:0000256" key="4">
    <source>
        <dbReference type="SAM" id="MobiDB-lite"/>
    </source>
</evidence>
<dbReference type="GeneID" id="109581624"/>
<keyword evidence="5" id="KW-0472">Membrane</keyword>
<feature type="chain" id="PRO_5043022123" description="EGF-like domain-containing protein" evidence="6">
    <location>
        <begin position="21"/>
        <end position="494"/>
    </location>
</feature>
<dbReference type="Gene3D" id="2.10.25.10">
    <property type="entry name" value="Laminin"/>
    <property type="match status" value="5"/>
</dbReference>
<name>A0AAN0J421_AMPQE</name>
<dbReference type="AlphaFoldDB" id="A0AAN0J421"/>
<dbReference type="PANTHER" id="PTHR14949:SF56">
    <property type="entry name" value="EGF-LIKE-DOMAIN, MULTIPLE 7"/>
    <property type="match status" value="1"/>
</dbReference>
<dbReference type="KEGG" id="aqu:109581624"/>
<accession>A0AAN0J421</accession>
<feature type="compositionally biased region" description="Low complexity" evidence="4">
    <location>
        <begin position="419"/>
        <end position="443"/>
    </location>
</feature>
<keyword evidence="3" id="KW-0245">EGF-like domain</keyword>
<dbReference type="PROSITE" id="PS50026">
    <property type="entry name" value="EGF_3"/>
    <property type="match status" value="1"/>
</dbReference>
<dbReference type="InterPro" id="IPR000742">
    <property type="entry name" value="EGF"/>
</dbReference>
<evidence type="ECO:0000256" key="6">
    <source>
        <dbReference type="SAM" id="SignalP"/>
    </source>
</evidence>
<dbReference type="RefSeq" id="XP_019851463.1">
    <property type="nucleotide sequence ID" value="XM_019995904.1"/>
</dbReference>
<dbReference type="InterPro" id="IPR003886">
    <property type="entry name" value="NIDO_dom"/>
</dbReference>
<feature type="compositionally biased region" description="Low complexity" evidence="4">
    <location>
        <begin position="450"/>
        <end position="459"/>
    </location>
</feature>
<keyword evidence="5" id="KW-1133">Transmembrane helix</keyword>
<dbReference type="SMART" id="SM00181">
    <property type="entry name" value="EGF"/>
    <property type="match status" value="5"/>
</dbReference>
<reference evidence="8" key="2">
    <citation type="submission" date="2024-06" db="UniProtKB">
        <authorList>
            <consortium name="EnsemblMetazoa"/>
        </authorList>
    </citation>
    <scope>IDENTIFICATION</scope>
</reference>
<evidence type="ECO:0000256" key="1">
    <source>
        <dbReference type="ARBA" id="ARBA00022729"/>
    </source>
</evidence>
<dbReference type="PANTHER" id="PTHR14949">
    <property type="entry name" value="EGF-LIKE-DOMAIN, MULTIPLE 7, 8"/>
    <property type="match status" value="1"/>
</dbReference>
<evidence type="ECO:0000313" key="8">
    <source>
        <dbReference type="EnsemblMetazoa" id="XP_019851463.1"/>
    </source>
</evidence>
<feature type="signal peptide" evidence="6">
    <location>
        <begin position="1"/>
        <end position="20"/>
    </location>
</feature>
<keyword evidence="2 3" id="KW-1015">Disulfide bond</keyword>
<keyword evidence="1 6" id="KW-0732">Signal</keyword>